<reference evidence="2" key="1">
    <citation type="submission" date="2021-02" db="EMBL/GenBank/DDBJ databases">
        <authorList>
            <person name="Nowell W R."/>
        </authorList>
    </citation>
    <scope>NUCLEOTIDE SEQUENCE</scope>
</reference>
<feature type="compositionally biased region" description="Polar residues" evidence="1">
    <location>
        <begin position="162"/>
        <end position="184"/>
    </location>
</feature>
<accession>A0A815BGN5</accession>
<feature type="compositionally biased region" description="Polar residues" evidence="1">
    <location>
        <begin position="84"/>
        <end position="102"/>
    </location>
</feature>
<feature type="compositionally biased region" description="Polar residues" evidence="1">
    <location>
        <begin position="125"/>
        <end position="141"/>
    </location>
</feature>
<feature type="region of interest" description="Disordered" evidence="1">
    <location>
        <begin position="1"/>
        <end position="141"/>
    </location>
</feature>
<proteinExistence type="predicted"/>
<dbReference type="EMBL" id="CAJOBC010022529">
    <property type="protein sequence ID" value="CAF4055795.1"/>
    <property type="molecule type" value="Genomic_DNA"/>
</dbReference>
<dbReference type="AlphaFoldDB" id="A0A815BGN5"/>
<dbReference type="Proteomes" id="UP000681722">
    <property type="component" value="Unassembled WGS sequence"/>
</dbReference>
<comment type="caution">
    <text evidence="2">The sequence shown here is derived from an EMBL/GenBank/DDBJ whole genome shotgun (WGS) entry which is preliminary data.</text>
</comment>
<evidence type="ECO:0000256" key="1">
    <source>
        <dbReference type="SAM" id="MobiDB-lite"/>
    </source>
</evidence>
<evidence type="ECO:0000313" key="2">
    <source>
        <dbReference type="EMBL" id="CAF1269264.1"/>
    </source>
</evidence>
<sequence length="184" mass="18737">VSNEPDHLLSFSRKAGGGGNGNGDQNPTSTLNNEPHHLSSTSRKAGGGGNGNGDQNPTSTLSNEPHHLSSTSRKAGGGGNGNGDQNPTSTLNNEPHHLSSTARIPGGGSSALPQKTGETKRPPSTEANTSELLKPTKASNTTSTSFVQSFASLFASEGSGAWRTTSNQPQPESFTSLTSAAVDD</sequence>
<feature type="compositionally biased region" description="Polar residues" evidence="1">
    <location>
        <begin position="54"/>
        <end position="73"/>
    </location>
</feature>
<name>A0A815BGN5_9BILA</name>
<gene>
    <name evidence="2" type="ORF">GPM918_LOCUS26997</name>
    <name evidence="3" type="ORF">SRO942_LOCUS27254</name>
</gene>
<feature type="compositionally biased region" description="Polar residues" evidence="1">
    <location>
        <begin position="24"/>
        <end position="43"/>
    </location>
</feature>
<feature type="non-terminal residue" evidence="2">
    <location>
        <position position="1"/>
    </location>
</feature>
<protein>
    <submittedName>
        <fullName evidence="2">Uncharacterized protein</fullName>
    </submittedName>
</protein>
<dbReference type="Proteomes" id="UP000663829">
    <property type="component" value="Unassembled WGS sequence"/>
</dbReference>
<keyword evidence="4" id="KW-1185">Reference proteome</keyword>
<feature type="region of interest" description="Disordered" evidence="1">
    <location>
        <begin position="158"/>
        <end position="184"/>
    </location>
</feature>
<dbReference type="EMBL" id="CAJNOQ010011130">
    <property type="protein sequence ID" value="CAF1269264.1"/>
    <property type="molecule type" value="Genomic_DNA"/>
</dbReference>
<evidence type="ECO:0000313" key="4">
    <source>
        <dbReference type="Proteomes" id="UP000663829"/>
    </source>
</evidence>
<evidence type="ECO:0000313" key="3">
    <source>
        <dbReference type="EMBL" id="CAF4055795.1"/>
    </source>
</evidence>
<organism evidence="2 4">
    <name type="scientific">Didymodactylos carnosus</name>
    <dbReference type="NCBI Taxonomy" id="1234261"/>
    <lineage>
        <taxon>Eukaryota</taxon>
        <taxon>Metazoa</taxon>
        <taxon>Spiralia</taxon>
        <taxon>Gnathifera</taxon>
        <taxon>Rotifera</taxon>
        <taxon>Eurotatoria</taxon>
        <taxon>Bdelloidea</taxon>
        <taxon>Philodinida</taxon>
        <taxon>Philodinidae</taxon>
        <taxon>Didymodactylos</taxon>
    </lineage>
</organism>